<dbReference type="SUPFAM" id="SSF52058">
    <property type="entry name" value="L domain-like"/>
    <property type="match status" value="1"/>
</dbReference>
<feature type="region of interest" description="Disordered" evidence="1">
    <location>
        <begin position="1"/>
        <end position="22"/>
    </location>
</feature>
<sequence>VSPLTKTNSEDLGGCNSPGKPTAQSWSTIDFWALFLHPWGIAVCCSLQTLSLANNQLTGTLPNSLYDLAKLITFDVHKKRIKRYVENDQRSLPSGSSGAKTTVSLEESVNHVQAIADAACKINPDTIVLCHGAEFILKNTKGVYGFYGASSLERLPVEQAIKGTFEQYKSICLE</sequence>
<dbReference type="Gene3D" id="3.80.10.10">
    <property type="entry name" value="Ribonuclease Inhibitor"/>
    <property type="match status" value="1"/>
</dbReference>
<dbReference type="InterPro" id="IPR009215">
    <property type="entry name" value="TIM-br_IGPS-like"/>
</dbReference>
<evidence type="ECO:0000313" key="4">
    <source>
        <dbReference type="Proteomes" id="UP000243975"/>
    </source>
</evidence>
<evidence type="ECO:0000259" key="2">
    <source>
        <dbReference type="Pfam" id="PF09370"/>
    </source>
</evidence>
<proteinExistence type="predicted"/>
<evidence type="ECO:0000256" key="1">
    <source>
        <dbReference type="SAM" id="MobiDB-lite"/>
    </source>
</evidence>
<keyword evidence="4" id="KW-1185">Reference proteome</keyword>
<feature type="domain" description="TIM-barrel" evidence="2">
    <location>
        <begin position="94"/>
        <end position="171"/>
    </location>
</feature>
<comment type="caution">
    <text evidence="3">The sequence shown here is derived from an EMBL/GenBank/DDBJ whole genome shotgun (WGS) entry which is preliminary data.</text>
</comment>
<accession>A0A103XZ42</accession>
<dbReference type="AlphaFoldDB" id="A0A103XZ42"/>
<dbReference type="Gramene" id="KVH99523">
    <property type="protein sequence ID" value="KVH99523"/>
    <property type="gene ID" value="Ccrd_022242"/>
</dbReference>
<dbReference type="STRING" id="59895.A0A103XZ42"/>
<organism evidence="3 4">
    <name type="scientific">Cynara cardunculus var. scolymus</name>
    <name type="common">Globe artichoke</name>
    <name type="synonym">Cynara scolymus</name>
    <dbReference type="NCBI Taxonomy" id="59895"/>
    <lineage>
        <taxon>Eukaryota</taxon>
        <taxon>Viridiplantae</taxon>
        <taxon>Streptophyta</taxon>
        <taxon>Embryophyta</taxon>
        <taxon>Tracheophyta</taxon>
        <taxon>Spermatophyta</taxon>
        <taxon>Magnoliopsida</taxon>
        <taxon>eudicotyledons</taxon>
        <taxon>Gunneridae</taxon>
        <taxon>Pentapetalae</taxon>
        <taxon>asterids</taxon>
        <taxon>campanulids</taxon>
        <taxon>Asterales</taxon>
        <taxon>Asteraceae</taxon>
        <taxon>Carduoideae</taxon>
        <taxon>Cardueae</taxon>
        <taxon>Carduinae</taxon>
        <taxon>Cynara</taxon>
    </lineage>
</organism>
<gene>
    <name evidence="3" type="ORF">Ccrd_022242</name>
</gene>
<dbReference type="InterPro" id="IPR032675">
    <property type="entry name" value="LRR_dom_sf"/>
</dbReference>
<dbReference type="Pfam" id="PF09370">
    <property type="entry name" value="PEP_hydrolase"/>
    <property type="match status" value="1"/>
</dbReference>
<dbReference type="Gene3D" id="3.20.20.70">
    <property type="entry name" value="Aldolase class I"/>
    <property type="match status" value="1"/>
</dbReference>
<dbReference type="InterPro" id="IPR051353">
    <property type="entry name" value="Tobamovirus_resist_UPF0261"/>
</dbReference>
<evidence type="ECO:0000313" key="3">
    <source>
        <dbReference type="EMBL" id="KVH99523.1"/>
    </source>
</evidence>
<dbReference type="EMBL" id="LEKV01003457">
    <property type="protein sequence ID" value="KVH99523.1"/>
    <property type="molecule type" value="Genomic_DNA"/>
</dbReference>
<dbReference type="Proteomes" id="UP000243975">
    <property type="component" value="Unassembled WGS sequence"/>
</dbReference>
<name>A0A103XZ42_CYNCS</name>
<dbReference type="PANTHER" id="PTHR31862:SF1">
    <property type="entry name" value="UPF0261 DOMAIN PROTEIN (AFU_ORTHOLOGUE AFUA_1G10120)"/>
    <property type="match status" value="1"/>
</dbReference>
<feature type="non-terminal residue" evidence="3">
    <location>
        <position position="174"/>
    </location>
</feature>
<dbReference type="PANTHER" id="PTHR31862">
    <property type="entry name" value="UPF0261 DOMAIN PROTEIN (AFU_ORTHOLOGUE AFUA_1G10120)"/>
    <property type="match status" value="1"/>
</dbReference>
<dbReference type="InterPro" id="IPR013785">
    <property type="entry name" value="Aldolase_TIM"/>
</dbReference>
<reference evidence="3 4" key="1">
    <citation type="journal article" date="2016" name="Sci. Rep.">
        <title>The genome sequence of the outbreeding globe artichoke constructed de novo incorporating a phase-aware low-pass sequencing strategy of F1 progeny.</title>
        <authorList>
            <person name="Scaglione D."/>
            <person name="Reyes-Chin-Wo S."/>
            <person name="Acquadro A."/>
            <person name="Froenicke L."/>
            <person name="Portis E."/>
            <person name="Beitel C."/>
            <person name="Tirone M."/>
            <person name="Mauro R."/>
            <person name="Lo Monaco A."/>
            <person name="Mauromicale G."/>
            <person name="Faccioli P."/>
            <person name="Cattivelli L."/>
            <person name="Rieseberg L."/>
            <person name="Michelmore R."/>
            <person name="Lanteri S."/>
        </authorList>
    </citation>
    <scope>NUCLEOTIDE SEQUENCE [LARGE SCALE GENOMIC DNA]</scope>
    <source>
        <strain evidence="3">2C</strain>
    </source>
</reference>
<protein>
    <submittedName>
        <fullName evidence="3">Aldolase-type TIM barrel</fullName>
    </submittedName>
</protein>